<protein>
    <recommendedName>
        <fullName evidence="5">Replication enhancer</fullName>
        <shortName evidence="5">REn</shortName>
    </recommendedName>
</protein>
<evidence type="ECO:0000256" key="3">
    <source>
        <dbReference type="ARBA" id="ARBA00025603"/>
    </source>
</evidence>
<evidence type="ECO:0000256" key="5">
    <source>
        <dbReference type="RuleBase" id="RU363029"/>
    </source>
</evidence>
<keyword evidence="2 5" id="KW-0945">Host-virus interaction</keyword>
<dbReference type="InterPro" id="IPR000657">
    <property type="entry name" value="Gemini_AL3"/>
</dbReference>
<accession>A0A089MWN0</accession>
<dbReference type="PRINTS" id="PR00231">
    <property type="entry name" value="GEMCOATAL3"/>
</dbReference>
<comment type="subunit">
    <text evidence="4 5">Homooligomer. Interacts with the replication-associated protein (REP). Interacts with host proliferating cell nuclear antigen (PCNA). Interacts with host retinoblastoma-related protein 1 (RBR1), and may thereby deregulate the host cell cycle. Oligomerization and interaction with PCNA are necessary for optimal replication enhancement.</text>
</comment>
<proteinExistence type="inferred from homology"/>
<evidence type="ECO:0000313" key="6">
    <source>
        <dbReference type="EMBL" id="AIQ77750.1"/>
    </source>
</evidence>
<evidence type="ECO:0000256" key="4">
    <source>
        <dbReference type="ARBA" id="ARBA00025955"/>
    </source>
</evidence>
<organism evidence="6">
    <name type="scientific">Watermelon chlorotic stunt virus</name>
    <dbReference type="NCBI Taxonomy" id="35341"/>
    <lineage>
        <taxon>Viruses</taxon>
        <taxon>Monodnaviria</taxon>
        <taxon>Shotokuvirae</taxon>
        <taxon>Cressdnaviricota</taxon>
        <taxon>Repensiviricetes</taxon>
        <taxon>Geplafuvirales</taxon>
        <taxon>Geminiviridae</taxon>
        <taxon>Begomovirus</taxon>
        <taxon>Begomovirus citrulli</taxon>
    </lineage>
</organism>
<dbReference type="EMBL" id="KJ939448">
    <property type="protein sequence ID" value="AIQ77745.1"/>
    <property type="molecule type" value="Genomic_DNA"/>
</dbReference>
<comment type="similarity">
    <text evidence="1 5">Belongs to the geminiviridae replication enhancer protein family.</text>
</comment>
<name>A0A089MWN0_9GEMI</name>
<dbReference type="Pfam" id="PF01407">
    <property type="entry name" value="Gemini_AL3"/>
    <property type="match status" value="1"/>
</dbReference>
<evidence type="ECO:0000256" key="1">
    <source>
        <dbReference type="ARBA" id="ARBA00009424"/>
    </source>
</evidence>
<sequence>MDSRTGEYITADQAWNGVFTWKINNPLYFTIIEHHQRPFLCRHDIIHMQIRFNHNLRRALGIHKAFLNFRIWTTLRPQTGRFLRVFRTQVLKYLDMLGVISLNLVVRAVSHVLENVLVGTIDVQEKHVIKFDLY</sequence>
<reference evidence="6" key="1">
    <citation type="journal article" date="2014" name="Plant Dis.">
        <title>First Report of Watermelon chlorotic stunt virus Infecting Watermelon in Saudi Arabia.</title>
        <authorList>
            <person name="Al-Saleh M.A."/>
            <person name="Ahmad M.H."/>
            <person name="Al-Shahwan I.M."/>
            <person name="Brown J.K."/>
            <person name="Idris A.M."/>
        </authorList>
    </citation>
    <scope>NUCLEOTIDE SEQUENCE</scope>
    <source>
        <strain evidence="6">Leith</strain>
    </source>
</reference>
<comment type="function">
    <text evidence="3">Increases viral DNA accumulation. Enhances infectivity and symptom expression.</text>
</comment>
<dbReference type="EMBL" id="KM066100">
    <property type="protein sequence ID" value="AIQ77750.1"/>
    <property type="molecule type" value="Genomic_DNA"/>
</dbReference>
<dbReference type="GO" id="GO:0016032">
    <property type="term" value="P:viral process"/>
    <property type="evidence" value="ECO:0007669"/>
    <property type="project" value="InterPro"/>
</dbReference>
<evidence type="ECO:0000256" key="2">
    <source>
        <dbReference type="ARBA" id="ARBA00022581"/>
    </source>
</evidence>